<organism evidence="9 10">
    <name type="scientific">Setaria viridis</name>
    <name type="common">Green bristlegrass</name>
    <name type="synonym">Setaria italica subsp. viridis</name>
    <dbReference type="NCBI Taxonomy" id="4556"/>
    <lineage>
        <taxon>Eukaryota</taxon>
        <taxon>Viridiplantae</taxon>
        <taxon>Streptophyta</taxon>
        <taxon>Embryophyta</taxon>
        <taxon>Tracheophyta</taxon>
        <taxon>Spermatophyta</taxon>
        <taxon>Magnoliopsida</taxon>
        <taxon>Liliopsida</taxon>
        <taxon>Poales</taxon>
        <taxon>Poaceae</taxon>
        <taxon>PACMAD clade</taxon>
        <taxon>Panicoideae</taxon>
        <taxon>Panicodae</taxon>
        <taxon>Paniceae</taxon>
        <taxon>Cenchrinae</taxon>
        <taxon>Setaria</taxon>
    </lineage>
</organism>
<keyword evidence="7" id="KW-0472">Membrane</keyword>
<dbReference type="AlphaFoldDB" id="A0A4U6W8X1"/>
<feature type="region of interest" description="Disordered" evidence="8">
    <location>
        <begin position="24"/>
        <end position="69"/>
    </location>
</feature>
<keyword evidence="10" id="KW-1185">Reference proteome</keyword>
<dbReference type="GO" id="GO:0016020">
    <property type="term" value="C:membrane"/>
    <property type="evidence" value="ECO:0007669"/>
    <property type="project" value="UniProtKB-SubCell"/>
</dbReference>
<accession>A0A4U6W8X1</accession>
<dbReference type="Proteomes" id="UP000298652">
    <property type="component" value="Chromosome 1"/>
</dbReference>
<dbReference type="InterPro" id="IPR040359">
    <property type="entry name" value="GDU"/>
</dbReference>
<dbReference type="GO" id="GO:0006865">
    <property type="term" value="P:amino acid transport"/>
    <property type="evidence" value="ECO:0007669"/>
    <property type="project" value="UniProtKB-KW"/>
</dbReference>
<reference evidence="9" key="1">
    <citation type="submission" date="2019-03" db="EMBL/GenBank/DDBJ databases">
        <title>WGS assembly of Setaria viridis.</title>
        <authorList>
            <person name="Huang P."/>
            <person name="Jenkins J."/>
            <person name="Grimwood J."/>
            <person name="Barry K."/>
            <person name="Healey A."/>
            <person name="Mamidi S."/>
            <person name="Sreedasyam A."/>
            <person name="Shu S."/>
            <person name="Feldman M."/>
            <person name="Wu J."/>
            <person name="Yu Y."/>
            <person name="Chen C."/>
            <person name="Johnson J."/>
            <person name="Rokhsar D."/>
            <person name="Baxter I."/>
            <person name="Schmutz J."/>
            <person name="Brutnell T."/>
            <person name="Kellogg E."/>
        </authorList>
    </citation>
    <scope>NUCLEOTIDE SEQUENCE [LARGE SCALE GENOMIC DNA]</scope>
</reference>
<proteinExistence type="inferred from homology"/>
<dbReference type="GO" id="GO:0080143">
    <property type="term" value="P:regulation of amino acid export"/>
    <property type="evidence" value="ECO:0007669"/>
    <property type="project" value="InterPro"/>
</dbReference>
<keyword evidence="4" id="KW-0812">Transmembrane</keyword>
<keyword evidence="6" id="KW-1133">Transmembrane helix</keyword>
<dbReference type="EMBL" id="CM016552">
    <property type="protein sequence ID" value="TKW38951.1"/>
    <property type="molecule type" value="Genomic_DNA"/>
</dbReference>
<dbReference type="PANTHER" id="PTHR33228:SF82">
    <property type="entry name" value="OS06G0654400 PROTEIN"/>
    <property type="match status" value="1"/>
</dbReference>
<evidence type="ECO:0000313" key="10">
    <source>
        <dbReference type="Proteomes" id="UP000298652"/>
    </source>
</evidence>
<sequence>MALTRGGAAVVGAGGVPLVVLRAGPLPPRDARRRVRRGQVGRRRRGEGFRGRRGQAGDADGEKSSAAGVARPAAGFQEHVVVIMGGEERPTFLAIPAASRAIVELGAMPTAPASCGGSGSGEEKKAPVQDDSGCAEQTSSQLRLGADDDAGIGKAAAAARRRCKKICNKKQAMPGCIMFKDVPLEHEDDLRIMFDSIIYTNESSFVPGATEDDPTCEGEGAIAGAVVLMVRLRKGMVHPSCHPMSSSVSQGKGLLMILPRERRRIL</sequence>
<keyword evidence="5" id="KW-0029">Amino-acid transport</keyword>
<gene>
    <name evidence="9" type="ORF">SEVIR_1G145800v2</name>
</gene>
<evidence type="ECO:0000256" key="5">
    <source>
        <dbReference type="ARBA" id="ARBA00022970"/>
    </source>
</evidence>
<evidence type="ECO:0000256" key="7">
    <source>
        <dbReference type="ARBA" id="ARBA00023136"/>
    </source>
</evidence>
<keyword evidence="3" id="KW-0813">Transport</keyword>
<evidence type="ECO:0000256" key="6">
    <source>
        <dbReference type="ARBA" id="ARBA00022989"/>
    </source>
</evidence>
<evidence type="ECO:0000256" key="1">
    <source>
        <dbReference type="ARBA" id="ARBA00004167"/>
    </source>
</evidence>
<dbReference type="Gramene" id="TKW38951">
    <property type="protein sequence ID" value="TKW38951"/>
    <property type="gene ID" value="SEVIR_1G145800v2"/>
</dbReference>
<comment type="similarity">
    <text evidence="2">Belongs to the GLUTAMINE DUMPER 1 (TC 9.B.60) family.</text>
</comment>
<evidence type="ECO:0000256" key="3">
    <source>
        <dbReference type="ARBA" id="ARBA00022448"/>
    </source>
</evidence>
<name>A0A4U6W8X1_SETVI</name>
<dbReference type="PANTHER" id="PTHR33228">
    <property type="entry name" value="PROTEIN GLUTAMINE DUMPER 4-RELATED"/>
    <property type="match status" value="1"/>
</dbReference>
<feature type="region of interest" description="Disordered" evidence="8">
    <location>
        <begin position="111"/>
        <end position="141"/>
    </location>
</feature>
<evidence type="ECO:0000256" key="4">
    <source>
        <dbReference type="ARBA" id="ARBA00022692"/>
    </source>
</evidence>
<evidence type="ECO:0000313" key="9">
    <source>
        <dbReference type="EMBL" id="TKW38951.1"/>
    </source>
</evidence>
<evidence type="ECO:0000256" key="2">
    <source>
        <dbReference type="ARBA" id="ARBA00009977"/>
    </source>
</evidence>
<protein>
    <submittedName>
        <fullName evidence="9">Uncharacterized protein</fullName>
    </submittedName>
</protein>
<feature type="compositionally biased region" description="Basic residues" evidence="8">
    <location>
        <begin position="31"/>
        <end position="45"/>
    </location>
</feature>
<evidence type="ECO:0000256" key="8">
    <source>
        <dbReference type="SAM" id="MobiDB-lite"/>
    </source>
</evidence>
<comment type="subcellular location">
    <subcellularLocation>
        <location evidence="1">Membrane</location>
        <topology evidence="1">Single-pass membrane protein</topology>
    </subcellularLocation>
</comment>